<organism evidence="2 3">
    <name type="scientific">Chryseobacterium ureilyticum</name>
    <dbReference type="NCBI Taxonomy" id="373668"/>
    <lineage>
        <taxon>Bacteria</taxon>
        <taxon>Pseudomonadati</taxon>
        <taxon>Bacteroidota</taxon>
        <taxon>Flavobacteriia</taxon>
        <taxon>Flavobacteriales</taxon>
        <taxon>Weeksellaceae</taxon>
        <taxon>Chryseobacterium group</taxon>
        <taxon>Chryseobacterium</taxon>
    </lineage>
</organism>
<accession>A0A1N7QJ57</accession>
<evidence type="ECO:0000259" key="1">
    <source>
        <dbReference type="Pfam" id="PF22481"/>
    </source>
</evidence>
<dbReference type="Proteomes" id="UP000186744">
    <property type="component" value="Unassembled WGS sequence"/>
</dbReference>
<protein>
    <recommendedName>
        <fullName evidence="1">DUF6985 domain-containing protein</fullName>
    </recommendedName>
</protein>
<reference evidence="3" key="1">
    <citation type="submission" date="2017-01" db="EMBL/GenBank/DDBJ databases">
        <authorList>
            <person name="Varghese N."/>
            <person name="Submissions S."/>
        </authorList>
    </citation>
    <scope>NUCLEOTIDE SEQUENCE [LARGE SCALE GENOMIC DNA]</scope>
    <source>
        <strain evidence="3">DSM 18017</strain>
    </source>
</reference>
<gene>
    <name evidence="2" type="ORF">SAMN05421786_11116</name>
</gene>
<sequence length="314" mass="37200">MSNADKVIEEIGFYLEKSSLKKSKITKEELIAFIEEKWAEADDEKYNIHQASIYIGRMTNEYIWVKDFDNMMRWLAEDEKHTSSQKHEPYIINYYKGQCCLECGNEEKALEFFNLSYAENPDYIFERAPFCYEFFNKHLENPRDINFKIEDDEPEIDFYIQLEYWEKFFEEEGELCYSFLDEDSEITENATLLQENGIEYLQENQEQILQNMLGELLKIYPELQKAYGYVGDYKKEFMPDLKTIKGFSGLLSPTVFYVTSVVKDDYPYIGFSFNCSWDNEHDLGFMIHKDRVVEIGDAALAFDIYTAENDAQLN</sequence>
<proteinExistence type="predicted"/>
<name>A0A1N7QJ57_9FLAO</name>
<dbReference type="EMBL" id="FTOL01000011">
    <property type="protein sequence ID" value="SIT22905.1"/>
    <property type="molecule type" value="Genomic_DNA"/>
</dbReference>
<dbReference type="RefSeq" id="WP_076553764.1">
    <property type="nucleotide sequence ID" value="NZ_FTOL01000011.1"/>
</dbReference>
<keyword evidence="3" id="KW-1185">Reference proteome</keyword>
<dbReference type="InterPro" id="IPR054254">
    <property type="entry name" value="DUF6985"/>
</dbReference>
<evidence type="ECO:0000313" key="3">
    <source>
        <dbReference type="Proteomes" id="UP000186744"/>
    </source>
</evidence>
<dbReference type="STRING" id="373668.SAMN05421786_11116"/>
<evidence type="ECO:0000313" key="2">
    <source>
        <dbReference type="EMBL" id="SIT22905.1"/>
    </source>
</evidence>
<dbReference type="Pfam" id="PF22481">
    <property type="entry name" value="DUF6985"/>
    <property type="match status" value="1"/>
</dbReference>
<dbReference type="AlphaFoldDB" id="A0A1N7QJ57"/>
<feature type="domain" description="DUF6985" evidence="1">
    <location>
        <begin position="164"/>
        <end position="299"/>
    </location>
</feature>
<dbReference type="OrthoDB" id="3477708at2"/>